<dbReference type="GO" id="GO:0015889">
    <property type="term" value="P:cobalamin transport"/>
    <property type="evidence" value="ECO:0007669"/>
    <property type="project" value="TreeGrafter"/>
</dbReference>
<sequence length="556" mass="61596">MRKKRAPDVLTLLRQEAGVSIARNGGYGTTSSVFMRGANSNQVLILIDGVPIRDTSSTGSPVALEHLLPDQIERIEVVRGNVSAVYGSGAIGGVIQIFTKRGEGPPSVSLTAEAGTDSTTRLSAGIFGKQEEIRYNLGVTRYKTEGYSSMNTHQYPNANPDDDGTRNISVNAGISREWGPGNEFGARLYAYDAKYQYDGSSTKRDQWDHGTSKEWTAAAFSKNRFTSNWDSTVTLSQTEIERWIYSKNGASGDYTGKFKSQASMAQWNNQIALSSDWVATVGTDIAREKAQTGAPKTFSRTNHSVYAGVNGDMGNHHLQLNARYDHVEESGSDVTGYLGYGYDLTSSWKLVASVSTAFLAPTLYQVYDPYSGSKDLEAERSRSYEAGIQYASGKTLVRATFFDTHTRDMIDWVSTGGWSGQYFNVGRTKNKGFELNGTTQLAGIDIRGNLTIQDPKNRDTDKQLNRRAKKLASLDVSKTLGAWYLGGDVHYEEHRPDIGDKRLPSYAIFNLNARYQINKEVSVFARIENLFDRDYQTAYGYDMPDRGFFAGVNWKM</sequence>
<dbReference type="EMBL" id="CP098242">
    <property type="protein sequence ID" value="WAW10715.1"/>
    <property type="molecule type" value="Genomic_DNA"/>
</dbReference>
<keyword evidence="11 12" id="KW-0998">Cell outer membrane</keyword>
<evidence type="ECO:0000313" key="17">
    <source>
        <dbReference type="Proteomes" id="UP001156215"/>
    </source>
</evidence>
<evidence type="ECO:0000259" key="14">
    <source>
        <dbReference type="Pfam" id="PF00593"/>
    </source>
</evidence>
<dbReference type="InterPro" id="IPR039426">
    <property type="entry name" value="TonB-dep_rcpt-like"/>
</dbReference>
<dbReference type="GO" id="GO:0006811">
    <property type="term" value="P:monoatomic ion transport"/>
    <property type="evidence" value="ECO:0007669"/>
    <property type="project" value="UniProtKB-KW"/>
</dbReference>
<name>A0A9E9LVX5_9BURK</name>
<evidence type="ECO:0000256" key="6">
    <source>
        <dbReference type="ARBA" id="ARBA00022729"/>
    </source>
</evidence>
<evidence type="ECO:0000256" key="2">
    <source>
        <dbReference type="ARBA" id="ARBA00009810"/>
    </source>
</evidence>
<comment type="similarity">
    <text evidence="2 12 13">Belongs to the TonB-dependent receptor family.</text>
</comment>
<evidence type="ECO:0000256" key="5">
    <source>
        <dbReference type="ARBA" id="ARBA00022692"/>
    </source>
</evidence>
<dbReference type="InterPro" id="IPR000531">
    <property type="entry name" value="Beta-barrel_TonB"/>
</dbReference>
<dbReference type="InterPro" id="IPR012910">
    <property type="entry name" value="Plug_dom"/>
</dbReference>
<keyword evidence="7" id="KW-0406">Ion transport</keyword>
<dbReference type="InterPro" id="IPR036942">
    <property type="entry name" value="Beta-barrel_TonB_sf"/>
</dbReference>
<dbReference type="PROSITE" id="PS52016">
    <property type="entry name" value="TONB_DEPENDENT_REC_3"/>
    <property type="match status" value="1"/>
</dbReference>
<organism evidence="16 17">
    <name type="scientific">Oxalobacter vibrioformis</name>
    <dbReference type="NCBI Taxonomy" id="933080"/>
    <lineage>
        <taxon>Bacteria</taxon>
        <taxon>Pseudomonadati</taxon>
        <taxon>Pseudomonadota</taxon>
        <taxon>Betaproteobacteria</taxon>
        <taxon>Burkholderiales</taxon>
        <taxon>Oxalobacteraceae</taxon>
        <taxon>Oxalobacter</taxon>
    </lineage>
</organism>
<dbReference type="InterPro" id="IPR037066">
    <property type="entry name" value="Plug_dom_sf"/>
</dbReference>
<dbReference type="SUPFAM" id="SSF56935">
    <property type="entry name" value="Porins"/>
    <property type="match status" value="1"/>
</dbReference>
<dbReference type="Gene3D" id="2.170.130.10">
    <property type="entry name" value="TonB-dependent receptor, plug domain"/>
    <property type="match status" value="1"/>
</dbReference>
<evidence type="ECO:0000259" key="15">
    <source>
        <dbReference type="Pfam" id="PF07715"/>
    </source>
</evidence>
<evidence type="ECO:0000256" key="3">
    <source>
        <dbReference type="ARBA" id="ARBA00022448"/>
    </source>
</evidence>
<evidence type="ECO:0000256" key="8">
    <source>
        <dbReference type="ARBA" id="ARBA00023077"/>
    </source>
</evidence>
<proteinExistence type="inferred from homology"/>
<dbReference type="AlphaFoldDB" id="A0A9E9LVX5"/>
<evidence type="ECO:0000256" key="9">
    <source>
        <dbReference type="ARBA" id="ARBA00023136"/>
    </source>
</evidence>
<gene>
    <name evidence="16" type="ORF">NB640_03415</name>
</gene>
<dbReference type="PANTHER" id="PTHR30069">
    <property type="entry name" value="TONB-DEPENDENT OUTER MEMBRANE RECEPTOR"/>
    <property type="match status" value="1"/>
</dbReference>
<dbReference type="GO" id="GO:0009279">
    <property type="term" value="C:cell outer membrane"/>
    <property type="evidence" value="ECO:0007669"/>
    <property type="project" value="UniProtKB-SubCell"/>
</dbReference>
<accession>A0A9E9LVX5</accession>
<keyword evidence="17" id="KW-1185">Reference proteome</keyword>
<evidence type="ECO:0000256" key="1">
    <source>
        <dbReference type="ARBA" id="ARBA00004571"/>
    </source>
</evidence>
<dbReference type="Proteomes" id="UP001156215">
    <property type="component" value="Chromosome"/>
</dbReference>
<evidence type="ECO:0000256" key="12">
    <source>
        <dbReference type="PROSITE-ProRule" id="PRU01360"/>
    </source>
</evidence>
<dbReference type="PANTHER" id="PTHR30069:SF53">
    <property type="entry name" value="COLICIN I RECEPTOR-RELATED"/>
    <property type="match status" value="1"/>
</dbReference>
<reference evidence="16" key="1">
    <citation type="journal article" date="2022" name="Front. Microbiol.">
        <title>New perspectives on an old grouping: The genomic and phenotypic variability of Oxalobacter formigenes and the implications for calcium oxalate stone prevention.</title>
        <authorList>
            <person name="Chmiel J.A."/>
            <person name="Carr C."/>
            <person name="Stuivenberg G.A."/>
            <person name="Venema R."/>
            <person name="Chanyi R.M."/>
            <person name="Al K.F."/>
            <person name="Giguere D."/>
            <person name="Say H."/>
            <person name="Akouris P.P."/>
            <person name="Dominguez Romero S.A."/>
            <person name="Kwong A."/>
            <person name="Tai V."/>
            <person name="Koval S.F."/>
            <person name="Razvi H."/>
            <person name="Bjazevic J."/>
            <person name="Burton J.P."/>
        </authorList>
    </citation>
    <scope>NUCLEOTIDE SEQUENCE</scope>
    <source>
        <strain evidence="16">WoOx3</strain>
    </source>
</reference>
<keyword evidence="5 12" id="KW-0812">Transmembrane</keyword>
<keyword evidence="8 13" id="KW-0798">TonB box</keyword>
<dbReference type="KEGG" id="ovb:NB640_03415"/>
<keyword evidence="9 12" id="KW-0472">Membrane</keyword>
<evidence type="ECO:0000256" key="10">
    <source>
        <dbReference type="ARBA" id="ARBA00023170"/>
    </source>
</evidence>
<comment type="subcellular location">
    <subcellularLocation>
        <location evidence="1 12">Cell outer membrane</location>
        <topology evidence="1 12">Multi-pass membrane protein</topology>
    </subcellularLocation>
</comment>
<evidence type="ECO:0000256" key="13">
    <source>
        <dbReference type="RuleBase" id="RU003357"/>
    </source>
</evidence>
<evidence type="ECO:0000313" key="16">
    <source>
        <dbReference type="EMBL" id="WAW10715.1"/>
    </source>
</evidence>
<evidence type="ECO:0000256" key="4">
    <source>
        <dbReference type="ARBA" id="ARBA00022452"/>
    </source>
</evidence>
<keyword evidence="4 12" id="KW-1134">Transmembrane beta strand</keyword>
<keyword evidence="6" id="KW-0732">Signal</keyword>
<evidence type="ECO:0000256" key="7">
    <source>
        <dbReference type="ARBA" id="ARBA00023065"/>
    </source>
</evidence>
<protein>
    <submittedName>
        <fullName evidence="16">TonB-dependent receptor</fullName>
    </submittedName>
</protein>
<keyword evidence="3 12" id="KW-0813">Transport</keyword>
<dbReference type="RefSeq" id="WP_269309755.1">
    <property type="nucleotide sequence ID" value="NZ_CP098242.1"/>
</dbReference>
<dbReference type="Pfam" id="PF00593">
    <property type="entry name" value="TonB_dep_Rec_b-barrel"/>
    <property type="match status" value="1"/>
</dbReference>
<dbReference type="Pfam" id="PF07715">
    <property type="entry name" value="Plug"/>
    <property type="match status" value="1"/>
</dbReference>
<feature type="domain" description="TonB-dependent receptor-like beta-barrel" evidence="14">
    <location>
        <begin position="146"/>
        <end position="530"/>
    </location>
</feature>
<dbReference type="Gene3D" id="2.40.170.20">
    <property type="entry name" value="TonB-dependent receptor, beta-barrel domain"/>
    <property type="match status" value="1"/>
</dbReference>
<feature type="domain" description="TonB-dependent receptor plug" evidence="15">
    <location>
        <begin position="2"/>
        <end position="94"/>
    </location>
</feature>
<dbReference type="CDD" id="cd01347">
    <property type="entry name" value="ligand_gated_channel"/>
    <property type="match status" value="1"/>
</dbReference>
<keyword evidence="10 16" id="KW-0675">Receptor</keyword>
<evidence type="ECO:0000256" key="11">
    <source>
        <dbReference type="ARBA" id="ARBA00023237"/>
    </source>
</evidence>